<sequence>MFSKLSKAFWVATLIPVVLLVNGCRVIAQERWVGRSGEEALNLFGKPAAVQKKVGSNGEQLVVLTWEKSSSWTNTEAAGTSMNHTGNGMVYTEYYETVGHSSDCTIQAIVDKTGKIVDFKIDNGRIVSNKCKNIPYVPGYIPPGF</sequence>
<dbReference type="Proteomes" id="UP000036608">
    <property type="component" value="Chromosome"/>
</dbReference>
<evidence type="ECO:0000313" key="1">
    <source>
        <dbReference type="EMBL" id="AKS09944.1"/>
    </source>
</evidence>
<dbReference type="PATRIC" id="fig|200450.3.peg.5923"/>
<dbReference type="RefSeq" id="WP_049713227.1">
    <property type="nucleotide sequence ID" value="NZ_CP011507.1"/>
</dbReference>
<accession>A0A0H5AFE7</accession>
<reference evidence="1 2" key="1">
    <citation type="journal article" date="2015" name="Genome Announc.">
        <title>Complete Genome Sequence of the Rhizobacterium Pseudomonas trivialis Strain IHBB745 with Multiple Plant Growth-Promoting Activities and Tolerance to Desiccation and Alkalinity.</title>
        <authorList>
            <person name="Gulati A."/>
            <person name="Swarnkar M.K."/>
            <person name="Vyas P."/>
            <person name="Rahi P."/>
            <person name="Thakur R."/>
            <person name="Thakur N."/>
            <person name="Singh A.K."/>
        </authorList>
    </citation>
    <scope>NUCLEOTIDE SEQUENCE [LARGE SCALE GENOMIC DNA]</scope>
    <source>
        <strain evidence="2">745</strain>
    </source>
</reference>
<evidence type="ECO:0000313" key="2">
    <source>
        <dbReference type="Proteomes" id="UP000036608"/>
    </source>
</evidence>
<dbReference type="KEGG" id="ptv:AA957_28810"/>
<dbReference type="AlphaFoldDB" id="A0A0H5AFE7"/>
<reference evidence="2" key="2">
    <citation type="submission" date="2015-05" db="EMBL/GenBank/DDBJ databases">
        <authorList>
            <person name="Swarnkar M.K."/>
            <person name="Vyas P."/>
            <person name="Rahi P."/>
            <person name="Thakur R."/>
            <person name="Thakur N."/>
            <person name="Singh A.K."/>
            <person name="Gulati A."/>
        </authorList>
    </citation>
    <scope>NUCLEOTIDE SEQUENCE [LARGE SCALE GENOMIC DNA]</scope>
    <source>
        <strain evidence="2">745</strain>
    </source>
</reference>
<proteinExistence type="predicted"/>
<dbReference type="OrthoDB" id="6899404at2"/>
<protein>
    <submittedName>
        <fullName evidence="1">Uncharacterized protein</fullName>
    </submittedName>
</protein>
<name>A0A0H5AFE7_9PSED</name>
<dbReference type="EMBL" id="CP011507">
    <property type="protein sequence ID" value="AKS09944.1"/>
    <property type="molecule type" value="Genomic_DNA"/>
</dbReference>
<gene>
    <name evidence="1" type="ORF">AA957_28810</name>
</gene>
<organism evidence="1 2">
    <name type="scientific">Pseudomonas trivialis</name>
    <dbReference type="NCBI Taxonomy" id="200450"/>
    <lineage>
        <taxon>Bacteria</taxon>
        <taxon>Pseudomonadati</taxon>
        <taxon>Pseudomonadota</taxon>
        <taxon>Gammaproteobacteria</taxon>
        <taxon>Pseudomonadales</taxon>
        <taxon>Pseudomonadaceae</taxon>
        <taxon>Pseudomonas</taxon>
    </lineage>
</organism>